<dbReference type="Proteomes" id="UP000297951">
    <property type="component" value="Unassembled WGS sequence"/>
</dbReference>
<organism evidence="1 2">
    <name type="scientific">Rothia nasimurium</name>
    <dbReference type="NCBI Taxonomy" id="85336"/>
    <lineage>
        <taxon>Bacteria</taxon>
        <taxon>Bacillati</taxon>
        <taxon>Actinomycetota</taxon>
        <taxon>Actinomycetes</taxon>
        <taxon>Micrococcales</taxon>
        <taxon>Micrococcaceae</taxon>
        <taxon>Rothia</taxon>
    </lineage>
</organism>
<dbReference type="EMBL" id="SPQC01000084">
    <property type="protein sequence ID" value="TFU19440.1"/>
    <property type="molecule type" value="Genomic_DNA"/>
</dbReference>
<dbReference type="RefSeq" id="WP_135014033.1">
    <property type="nucleotide sequence ID" value="NZ_JADGLK010000084.1"/>
</dbReference>
<evidence type="ECO:0000313" key="1">
    <source>
        <dbReference type="EMBL" id="TFU19440.1"/>
    </source>
</evidence>
<gene>
    <name evidence="1" type="ORF">E4U03_12415</name>
</gene>
<proteinExistence type="predicted"/>
<dbReference type="OrthoDB" id="5197167at2"/>
<dbReference type="AlphaFoldDB" id="A0A4Y9F1J3"/>
<protein>
    <submittedName>
        <fullName evidence="1">Uncharacterized protein</fullName>
    </submittedName>
</protein>
<accession>A0A4Y9F1J3</accession>
<comment type="caution">
    <text evidence="1">The sequence shown here is derived from an EMBL/GenBank/DDBJ whole genome shotgun (WGS) entry which is preliminary data.</text>
</comment>
<name>A0A4Y9F1J3_9MICC</name>
<reference evidence="1 2" key="1">
    <citation type="submission" date="2019-03" db="EMBL/GenBank/DDBJ databases">
        <title>Diversity of the mouse oral microbiome.</title>
        <authorList>
            <person name="Joseph S."/>
            <person name="Aduse-Opoku J."/>
            <person name="Curtis M."/>
            <person name="Wade W."/>
            <person name="Hashim A."/>
        </authorList>
    </citation>
    <scope>NUCLEOTIDE SEQUENCE [LARGE SCALE GENOMIC DNA]</scope>
    <source>
        <strain evidence="2">irhom_31</strain>
    </source>
</reference>
<sequence>MTQPTLADCPFGPQEIVETGKHLDYQWVIAKAPRYGLNGYIRIPDHQQCHPWQETTDYIFDTEFHPWGEVTYQQGNWYGFDNHHSWNHWDEEYVWNKSPSSIESAKNAYDGEPKRWDNLDTTRQQVRHMIEQAHEEYTQQAITGTYTI</sequence>
<evidence type="ECO:0000313" key="2">
    <source>
        <dbReference type="Proteomes" id="UP000297951"/>
    </source>
</evidence>